<evidence type="ECO:0000313" key="2">
    <source>
        <dbReference type="Proteomes" id="UP000242915"/>
    </source>
</evidence>
<evidence type="ECO:0000313" key="1">
    <source>
        <dbReference type="EMBL" id="SNR79208.1"/>
    </source>
</evidence>
<gene>
    <name evidence="1" type="ORF">SAMN05216255_0204</name>
</gene>
<proteinExistence type="predicted"/>
<sequence>MPHDIHHWEDIASDFQRGAVLIGNGASIAVNTDFGYATLLQEARSRGLLTAEVEELFRSFGTSDFELVLRLVWHATRVNSALQIPDGLTVQVYQDIRQALIETVRAVHPAHAEIADRLPSMYGFLKQFSTVLSLNYDLLVYWTMTYGLDVQDQHQFKDCFLAGSFDDGWKRFRRRTWERTNTLVFYPHGNLALRRDVVDNEGKIHDQGAGLLEAILSAWSTGRFIPLFVSEGTSAQKLSAIQNSYYLSTVYREVIPSLDGTLTIFGWGMGEQELHLLQRLSQANVARVACSVYQGNQQFCEAAYRIIRDHLGEIDIVFFDSGTAGWAVGA</sequence>
<dbReference type="EMBL" id="FZOG01000001">
    <property type="protein sequence ID" value="SNR79208.1"/>
    <property type="molecule type" value="Genomic_DNA"/>
</dbReference>
<dbReference type="AlphaFoldDB" id="A0A238Z893"/>
<organism evidence="1 2">
    <name type="scientific">Pseudomonas segetis</name>
    <dbReference type="NCBI Taxonomy" id="298908"/>
    <lineage>
        <taxon>Bacteria</taxon>
        <taxon>Pseudomonadati</taxon>
        <taxon>Pseudomonadota</taxon>
        <taxon>Gammaproteobacteria</taxon>
        <taxon>Pseudomonadales</taxon>
        <taxon>Pseudomonadaceae</taxon>
        <taxon>Pseudomonas</taxon>
    </lineage>
</organism>
<protein>
    <recommendedName>
        <fullName evidence="3">DUF4917 domain-containing protein</fullName>
    </recommendedName>
</protein>
<name>A0A238Z893_9PSED</name>
<evidence type="ECO:0008006" key="3">
    <source>
        <dbReference type="Google" id="ProtNLM"/>
    </source>
</evidence>
<accession>A0A238Z893</accession>
<dbReference type="InterPro" id="IPR032581">
    <property type="entry name" value="DUF4917"/>
</dbReference>
<dbReference type="RefSeq" id="WP_089358513.1">
    <property type="nucleotide sequence ID" value="NZ_FZOG01000001.1"/>
</dbReference>
<dbReference type="Pfam" id="PF16263">
    <property type="entry name" value="DUF4917"/>
    <property type="match status" value="1"/>
</dbReference>
<reference evidence="2" key="1">
    <citation type="submission" date="2017-06" db="EMBL/GenBank/DDBJ databases">
        <authorList>
            <person name="Varghese N."/>
            <person name="Submissions S."/>
        </authorList>
    </citation>
    <scope>NUCLEOTIDE SEQUENCE [LARGE SCALE GENOMIC DNA]</scope>
    <source>
        <strain evidence="2">CIP 108523</strain>
    </source>
</reference>
<dbReference type="Proteomes" id="UP000242915">
    <property type="component" value="Unassembled WGS sequence"/>
</dbReference>
<keyword evidence="2" id="KW-1185">Reference proteome</keyword>